<protein>
    <submittedName>
        <fullName evidence="1">Uncharacterized protein</fullName>
    </submittedName>
</protein>
<dbReference type="InterPro" id="IPR046644">
    <property type="entry name" value="DUF6756"/>
</dbReference>
<reference evidence="1" key="1">
    <citation type="submission" date="2023-07" db="EMBL/GenBank/DDBJ databases">
        <title>Sorghum-associated microbial communities from plants grown in Nebraska, USA.</title>
        <authorList>
            <person name="Schachtman D."/>
        </authorList>
    </citation>
    <scope>NUCLEOTIDE SEQUENCE</scope>
    <source>
        <strain evidence="1">BE80</strain>
    </source>
</reference>
<sequence>MESLSVRLEIEELIKEFSINRKEMFEVRKDQWKTILDHIEKHFLHKTHYTQDLHWGWNRLQEPYYALRFIEQPYKSIKEIIKDEFIWFIAEDHNDKMWVYEGEKNIIFDKIIPELYHLDEYFLVSKKYEWLVCEDHHEIVHFSGEGIIHQAKKFELENESKIIK</sequence>
<dbReference type="Pfam" id="PF20541">
    <property type="entry name" value="DUF6756"/>
    <property type="match status" value="1"/>
</dbReference>
<proteinExistence type="predicted"/>
<name>A0AAP5H5V2_PAEAM</name>
<dbReference type="AlphaFoldDB" id="A0AAP5H5V2"/>
<comment type="caution">
    <text evidence="1">The sequence shown here is derived from an EMBL/GenBank/DDBJ whole genome shotgun (WGS) entry which is preliminary data.</text>
</comment>
<gene>
    <name evidence="1" type="ORF">J2W91_005433</name>
</gene>
<evidence type="ECO:0000313" key="1">
    <source>
        <dbReference type="EMBL" id="MDR6726908.1"/>
    </source>
</evidence>
<evidence type="ECO:0000313" key="2">
    <source>
        <dbReference type="Proteomes" id="UP001254832"/>
    </source>
</evidence>
<dbReference type="EMBL" id="JAVDTR010000021">
    <property type="protein sequence ID" value="MDR6726908.1"/>
    <property type="molecule type" value="Genomic_DNA"/>
</dbReference>
<accession>A0AAP5H5V2</accession>
<organism evidence="1 2">
    <name type="scientific">Paenibacillus amylolyticus</name>
    <dbReference type="NCBI Taxonomy" id="1451"/>
    <lineage>
        <taxon>Bacteria</taxon>
        <taxon>Bacillati</taxon>
        <taxon>Bacillota</taxon>
        <taxon>Bacilli</taxon>
        <taxon>Bacillales</taxon>
        <taxon>Paenibacillaceae</taxon>
        <taxon>Paenibacillus</taxon>
    </lineage>
</organism>
<dbReference type="Proteomes" id="UP001254832">
    <property type="component" value="Unassembled WGS sequence"/>
</dbReference>
<dbReference type="RefSeq" id="WP_310145486.1">
    <property type="nucleotide sequence ID" value="NZ_JAVDTR010000021.1"/>
</dbReference>